<dbReference type="EMBL" id="MCGO01000008">
    <property type="protein sequence ID" value="ORY49854.1"/>
    <property type="molecule type" value="Genomic_DNA"/>
</dbReference>
<name>A0A1Y2CSL4_9FUNG</name>
<accession>A0A1Y2CSL4</accession>
<gene>
    <name evidence="1" type="ORF">BCR33DRAFT_713453</name>
</gene>
<organism evidence="1 2">
    <name type="scientific">Rhizoclosmatium globosum</name>
    <dbReference type="NCBI Taxonomy" id="329046"/>
    <lineage>
        <taxon>Eukaryota</taxon>
        <taxon>Fungi</taxon>
        <taxon>Fungi incertae sedis</taxon>
        <taxon>Chytridiomycota</taxon>
        <taxon>Chytridiomycota incertae sedis</taxon>
        <taxon>Chytridiomycetes</taxon>
        <taxon>Chytridiales</taxon>
        <taxon>Chytriomycetaceae</taxon>
        <taxon>Rhizoclosmatium</taxon>
    </lineage>
</organism>
<protein>
    <submittedName>
        <fullName evidence="1">Uncharacterized protein</fullName>
    </submittedName>
</protein>
<keyword evidence="2" id="KW-1185">Reference proteome</keyword>
<reference evidence="1 2" key="1">
    <citation type="submission" date="2016-07" db="EMBL/GenBank/DDBJ databases">
        <title>Pervasive Adenine N6-methylation of Active Genes in Fungi.</title>
        <authorList>
            <consortium name="DOE Joint Genome Institute"/>
            <person name="Mondo S.J."/>
            <person name="Dannebaum R.O."/>
            <person name="Kuo R.C."/>
            <person name="Labutti K."/>
            <person name="Haridas S."/>
            <person name="Kuo A."/>
            <person name="Salamov A."/>
            <person name="Ahrendt S.R."/>
            <person name="Lipzen A."/>
            <person name="Sullivan W."/>
            <person name="Andreopoulos W.B."/>
            <person name="Clum A."/>
            <person name="Lindquist E."/>
            <person name="Daum C."/>
            <person name="Ramamoorthy G.K."/>
            <person name="Gryganskyi A."/>
            <person name="Culley D."/>
            <person name="Magnuson J.K."/>
            <person name="James T.Y."/>
            <person name="O'Malley M.A."/>
            <person name="Stajich J.E."/>
            <person name="Spatafora J.W."/>
            <person name="Visel A."/>
            <person name="Grigoriev I.V."/>
        </authorList>
    </citation>
    <scope>NUCLEOTIDE SEQUENCE [LARGE SCALE GENOMIC DNA]</scope>
    <source>
        <strain evidence="1 2">JEL800</strain>
    </source>
</reference>
<evidence type="ECO:0000313" key="2">
    <source>
        <dbReference type="Proteomes" id="UP000193642"/>
    </source>
</evidence>
<sequence length="226" mass="24562">MLNITNLGTNNLCFTAVDTTQPTPGFMLLNQYYKVRFSFPNWFSIGPQPFRAPLGTVTCKSPVIGNQTQTMECTSKSAPDFYAVFLLGTNGSPPSNYVQMSLVNADNSLISCTLKKTCPAIVLPAAPTADVNTNSVPDGYLNMPLMGPQPPWVVTLIFGGIGLFLERFVWICENNSTNPSPKASDGNLTLMQQVALNQQKNNSRPGTPKLADQQALVQKGQENLKL</sequence>
<dbReference type="AlphaFoldDB" id="A0A1Y2CSL4"/>
<evidence type="ECO:0000313" key="1">
    <source>
        <dbReference type="EMBL" id="ORY49854.1"/>
    </source>
</evidence>
<proteinExistence type="predicted"/>
<dbReference type="OrthoDB" id="2105775at2759"/>
<dbReference type="Proteomes" id="UP000193642">
    <property type="component" value="Unassembled WGS sequence"/>
</dbReference>
<comment type="caution">
    <text evidence="1">The sequence shown here is derived from an EMBL/GenBank/DDBJ whole genome shotgun (WGS) entry which is preliminary data.</text>
</comment>